<feature type="compositionally biased region" description="Polar residues" evidence="1">
    <location>
        <begin position="17"/>
        <end position="38"/>
    </location>
</feature>
<proteinExistence type="predicted"/>
<gene>
    <name evidence="3" type="ORF">A1Q2_00732</name>
</gene>
<keyword evidence="4" id="KW-1185">Reference proteome</keyword>
<name>K1VZD1_TRIAC</name>
<dbReference type="Proteomes" id="UP000006757">
    <property type="component" value="Unassembled WGS sequence"/>
</dbReference>
<accession>K1VZD1</accession>
<comment type="caution">
    <text evidence="3">The sequence shown here is derived from an EMBL/GenBank/DDBJ whole genome shotgun (WGS) entry which is preliminary data.</text>
</comment>
<feature type="compositionally biased region" description="Basic and acidic residues" evidence="1">
    <location>
        <begin position="40"/>
        <end position="52"/>
    </location>
</feature>
<evidence type="ECO:0000256" key="2">
    <source>
        <dbReference type="SAM" id="Phobius"/>
    </source>
</evidence>
<keyword evidence="2" id="KW-1133">Transmembrane helix</keyword>
<evidence type="ECO:0000256" key="1">
    <source>
        <dbReference type="SAM" id="MobiDB-lite"/>
    </source>
</evidence>
<dbReference type="EMBL" id="AMBO01000185">
    <property type="protein sequence ID" value="EKD04932.1"/>
    <property type="molecule type" value="Genomic_DNA"/>
</dbReference>
<dbReference type="STRING" id="1220162.K1VZD1"/>
<evidence type="ECO:0000313" key="3">
    <source>
        <dbReference type="EMBL" id="EKD04932.1"/>
    </source>
</evidence>
<reference evidence="3 4" key="1">
    <citation type="journal article" date="2012" name="Eukaryot. Cell">
        <title>Genome sequence of the Trichosporon asahii environmental strain CBS 8904.</title>
        <authorList>
            <person name="Yang R.Y."/>
            <person name="Li H.T."/>
            <person name="Zhu H."/>
            <person name="Zhou G.P."/>
            <person name="Wang M."/>
            <person name="Wang L."/>
        </authorList>
    </citation>
    <scope>NUCLEOTIDE SEQUENCE [LARGE SCALE GENOMIC DNA]</scope>
    <source>
        <strain evidence="3 4">CBS 8904</strain>
    </source>
</reference>
<keyword evidence="2" id="KW-0812">Transmembrane</keyword>
<protein>
    <submittedName>
        <fullName evidence="3">Uncharacterized protein</fullName>
    </submittedName>
</protein>
<feature type="compositionally biased region" description="Basic and acidic residues" evidence="1">
    <location>
        <begin position="63"/>
        <end position="73"/>
    </location>
</feature>
<dbReference type="AlphaFoldDB" id="K1VZD1"/>
<organism evidence="3 4">
    <name type="scientific">Trichosporon asahii var. asahii (strain CBS 8904)</name>
    <name type="common">Yeast</name>
    <dbReference type="NCBI Taxonomy" id="1220162"/>
    <lineage>
        <taxon>Eukaryota</taxon>
        <taxon>Fungi</taxon>
        <taxon>Dikarya</taxon>
        <taxon>Basidiomycota</taxon>
        <taxon>Agaricomycotina</taxon>
        <taxon>Tremellomycetes</taxon>
        <taxon>Trichosporonales</taxon>
        <taxon>Trichosporonaceae</taxon>
        <taxon>Trichosporon</taxon>
    </lineage>
</organism>
<feature type="region of interest" description="Disordered" evidence="1">
    <location>
        <begin position="1"/>
        <end position="76"/>
    </location>
</feature>
<dbReference type="InParanoid" id="K1VZD1"/>
<evidence type="ECO:0000313" key="4">
    <source>
        <dbReference type="Proteomes" id="UP000006757"/>
    </source>
</evidence>
<feature type="transmembrane region" description="Helical" evidence="2">
    <location>
        <begin position="415"/>
        <end position="437"/>
    </location>
</feature>
<dbReference type="HOGENOM" id="CLU_469451_0_0_1"/>
<sequence>MSSTGSGPARSEHRISHSSQHSSDRPTSAHSRLNTSSKDGGFKEPEHADEKVNQCVLQNQSQPDDRPRRRDGELFAPRRRVTYKRIPFFSTPQSDEGLPWLSEDAVATEWLGLFYSELVPNESDNRSRGHINVHNLQCEPPAAYSFRSAVVPGLLYRHRGHVDGPGTLRYSLSGQRHGASPGQGGASRLVHLHGGGKRRLGSVKTGTTIISHGERTNLSSCVELGAGLNAELASQSFLTVAIVLATHCGLLAGQYVLATNDFDAMELFRPGHIVRAVHCSWGNPRVESWPRRGQDCAPIPRGGRANDLHRATGSERRASASARWRSGSTVWSLQSDHAVRNRWGRADGRGTGFTSIAQAFRKALSGIQTPSGTSYAQVFLCAGVIYFIWAYMFANFHKTVEVDPGRTWIWEALHYPLHFCVLALIGAMTNCINVNVWSRGLLSTYRLFRRALSEILDGQIDQARAHDFAMTFDRLKLNPDFATELARLTQPGQSKAAVTVRAYQYFAQVIHGTCQQSGIALNSSPSKLLNKALDLDRTGTPDGATADQARDLIIRAIEEVMSDAFSGVLWLYPAAVSETMK</sequence>
<keyword evidence="2" id="KW-0472">Membrane</keyword>
<feature type="transmembrane region" description="Helical" evidence="2">
    <location>
        <begin position="375"/>
        <end position="394"/>
    </location>
</feature>